<dbReference type="PROSITE" id="PS00978">
    <property type="entry name" value="FAD_G3PDH_2"/>
    <property type="match status" value="1"/>
</dbReference>
<protein>
    <recommendedName>
        <fullName evidence="3 7">Glycerol-3-phosphate dehydrogenase</fullName>
        <ecNumber evidence="3 7">1.1.5.3</ecNumber>
    </recommendedName>
</protein>
<keyword evidence="6 7" id="KW-0560">Oxidoreductase</keyword>
<dbReference type="InterPro" id="IPR036188">
    <property type="entry name" value="FAD/NAD-bd_sf"/>
</dbReference>
<organism evidence="10 11">
    <name type="scientific">Cylindrodendrum hubeiense</name>
    <dbReference type="NCBI Taxonomy" id="595255"/>
    <lineage>
        <taxon>Eukaryota</taxon>
        <taxon>Fungi</taxon>
        <taxon>Dikarya</taxon>
        <taxon>Ascomycota</taxon>
        <taxon>Pezizomycotina</taxon>
        <taxon>Sordariomycetes</taxon>
        <taxon>Hypocreomycetidae</taxon>
        <taxon>Hypocreales</taxon>
        <taxon>Nectriaceae</taxon>
        <taxon>Cylindrodendrum</taxon>
    </lineage>
</organism>
<dbReference type="GO" id="GO:0004368">
    <property type="term" value="F:glycerol-3-phosphate dehydrogenase (quinone) activity"/>
    <property type="evidence" value="ECO:0007669"/>
    <property type="project" value="UniProtKB-EC"/>
</dbReference>
<feature type="domain" description="FAD dependent oxidoreductase" evidence="8">
    <location>
        <begin position="84"/>
        <end position="454"/>
    </location>
</feature>
<sequence length="668" mass="72215">MTSRLSSMRRPLIASAAVLTAVTGVSLAYRSRTGHDAIKMPIAAIQRDHTGKIQPPSLPTPKSRAQQLAELRRNGSTDTQEEYDLLVIGGGATGTGIALDAVTRGLKVALVERDDFSSGTSSKSTKLVHGGVRYLEKAVWNLDYSQLQLVMEALHERKAFLDIAPHLSSSLPILLPMQHWWQAPYVYVGTVAYDLLAGSRGLERSYLLSKSKALAEFPMLRQDNLVGAVVYHDGQHNDSRMNIALAITASLYGATVLNYVEVTGLEKGPDGKINGAKMRDTLASSNGNSGKEFTVRAKGVINATGPFADAVEHMDDPSRKNLVAPASGAHIILPKSLCPNQMGILNASSDGRVIFILPWQGRTLAGTTDNPSAIERNPIARDDEVDFILKEVGKLLSPESALTRSDVLATWSGIRPLIMDPRAKNTESLVRSHLITTSPAGLLTCAGGKWTTYRRMAEETIDEAIKTFNLTPHATALPDISGASLPTFTTNGTCSTEKLPLIGAHGFSPKLASQLMEVHPIDADVAQHLASNYGDRAWAVLSNTPSQYTRLLPSFPILEAEIRHGVRAEAACKVQDIISRRTRLSFLDVEGALKALPRVIDVMADELSWSESRKQEEWLQTVTFLKSMGLAPEKCTTTREEAPVGLATSRKLAMQGVSTASGGILLDC</sequence>
<reference evidence="10" key="1">
    <citation type="submission" date="2020-03" db="EMBL/GenBank/DDBJ databases">
        <title>Draft Genome Sequence of Cylindrodendrum hubeiense.</title>
        <authorList>
            <person name="Buettner E."/>
            <person name="Kellner H."/>
        </authorList>
    </citation>
    <scope>NUCLEOTIDE SEQUENCE</scope>
    <source>
        <strain evidence="10">IHI 201604</strain>
    </source>
</reference>
<dbReference type="OrthoDB" id="264015at2759"/>
<evidence type="ECO:0000256" key="4">
    <source>
        <dbReference type="ARBA" id="ARBA00022630"/>
    </source>
</evidence>
<gene>
    <name evidence="10" type="ORF">G7Z17_g7665</name>
</gene>
<dbReference type="EMBL" id="JAANBB010000176">
    <property type="protein sequence ID" value="KAF7547519.1"/>
    <property type="molecule type" value="Genomic_DNA"/>
</dbReference>
<dbReference type="InterPro" id="IPR006076">
    <property type="entry name" value="FAD-dep_OxRdtase"/>
</dbReference>
<comment type="caution">
    <text evidence="10">The sequence shown here is derived from an EMBL/GenBank/DDBJ whole genome shotgun (WGS) entry which is preliminary data.</text>
</comment>
<dbReference type="InterPro" id="IPR031656">
    <property type="entry name" value="DAO_C"/>
</dbReference>
<dbReference type="PANTHER" id="PTHR11985">
    <property type="entry name" value="GLYCEROL-3-PHOSPHATE DEHYDROGENASE"/>
    <property type="match status" value="1"/>
</dbReference>
<name>A0A9P5H6P8_9HYPO</name>
<dbReference type="GO" id="GO:0006072">
    <property type="term" value="P:glycerol-3-phosphate metabolic process"/>
    <property type="evidence" value="ECO:0007669"/>
    <property type="project" value="UniProtKB-UniRule"/>
</dbReference>
<dbReference type="SUPFAM" id="SSF51905">
    <property type="entry name" value="FAD/NAD(P)-binding domain"/>
    <property type="match status" value="1"/>
</dbReference>
<dbReference type="Gene3D" id="3.50.50.60">
    <property type="entry name" value="FAD/NAD(P)-binding domain"/>
    <property type="match status" value="1"/>
</dbReference>
<evidence type="ECO:0000313" key="11">
    <source>
        <dbReference type="Proteomes" id="UP000722485"/>
    </source>
</evidence>
<dbReference type="Pfam" id="PF01266">
    <property type="entry name" value="DAO"/>
    <property type="match status" value="1"/>
</dbReference>
<dbReference type="InterPro" id="IPR038299">
    <property type="entry name" value="DAO_C_sf"/>
</dbReference>
<dbReference type="Gene3D" id="3.30.9.10">
    <property type="entry name" value="D-Amino Acid Oxidase, subunit A, domain 2"/>
    <property type="match status" value="1"/>
</dbReference>
<dbReference type="EC" id="1.1.5.3" evidence="3 7"/>
<evidence type="ECO:0000256" key="2">
    <source>
        <dbReference type="ARBA" id="ARBA00007330"/>
    </source>
</evidence>
<feature type="domain" description="Alpha-glycerophosphate oxidase C-terminal" evidence="9">
    <location>
        <begin position="494"/>
        <end position="614"/>
    </location>
</feature>
<keyword evidence="5" id="KW-0274">FAD</keyword>
<comment type="catalytic activity">
    <reaction evidence="7">
        <text>a quinone + sn-glycerol 3-phosphate = dihydroxyacetone phosphate + a quinol</text>
        <dbReference type="Rhea" id="RHEA:18977"/>
        <dbReference type="ChEBI" id="CHEBI:24646"/>
        <dbReference type="ChEBI" id="CHEBI:57597"/>
        <dbReference type="ChEBI" id="CHEBI:57642"/>
        <dbReference type="ChEBI" id="CHEBI:132124"/>
        <dbReference type="EC" id="1.1.5.3"/>
    </reaction>
</comment>
<dbReference type="AlphaFoldDB" id="A0A9P5H6P8"/>
<dbReference type="PANTHER" id="PTHR11985:SF15">
    <property type="entry name" value="GLYCEROL-3-PHOSPHATE DEHYDROGENASE, MITOCHONDRIAL"/>
    <property type="match status" value="1"/>
</dbReference>
<evidence type="ECO:0000256" key="5">
    <source>
        <dbReference type="ARBA" id="ARBA00022827"/>
    </source>
</evidence>
<dbReference type="Pfam" id="PF16901">
    <property type="entry name" value="DAO_C"/>
    <property type="match status" value="1"/>
</dbReference>
<dbReference type="SUPFAM" id="SSF54373">
    <property type="entry name" value="FAD-linked reductases, C-terminal domain"/>
    <property type="match status" value="1"/>
</dbReference>
<evidence type="ECO:0000256" key="7">
    <source>
        <dbReference type="RuleBase" id="RU361217"/>
    </source>
</evidence>
<dbReference type="Gene3D" id="1.10.8.870">
    <property type="entry name" value="Alpha-glycerophosphate oxidase, cap domain"/>
    <property type="match status" value="1"/>
</dbReference>
<dbReference type="GO" id="GO:0005739">
    <property type="term" value="C:mitochondrion"/>
    <property type="evidence" value="ECO:0007669"/>
    <property type="project" value="TreeGrafter"/>
</dbReference>
<evidence type="ECO:0000259" key="8">
    <source>
        <dbReference type="Pfam" id="PF01266"/>
    </source>
</evidence>
<keyword evidence="11" id="KW-1185">Reference proteome</keyword>
<dbReference type="Proteomes" id="UP000722485">
    <property type="component" value="Unassembled WGS sequence"/>
</dbReference>
<comment type="similarity">
    <text evidence="2 7">Belongs to the FAD-dependent glycerol-3-phosphate dehydrogenase family.</text>
</comment>
<evidence type="ECO:0000259" key="9">
    <source>
        <dbReference type="Pfam" id="PF16901"/>
    </source>
</evidence>
<evidence type="ECO:0000313" key="10">
    <source>
        <dbReference type="EMBL" id="KAF7547519.1"/>
    </source>
</evidence>
<dbReference type="PRINTS" id="PR01001">
    <property type="entry name" value="FADG3PDH"/>
</dbReference>
<evidence type="ECO:0000256" key="6">
    <source>
        <dbReference type="ARBA" id="ARBA00023002"/>
    </source>
</evidence>
<keyword evidence="4 7" id="KW-0285">Flavoprotein</keyword>
<comment type="cofactor">
    <cofactor evidence="1 7">
        <name>FAD</name>
        <dbReference type="ChEBI" id="CHEBI:57692"/>
    </cofactor>
</comment>
<accession>A0A9P5H6P8</accession>
<evidence type="ECO:0000256" key="3">
    <source>
        <dbReference type="ARBA" id="ARBA00013029"/>
    </source>
</evidence>
<dbReference type="InterPro" id="IPR000447">
    <property type="entry name" value="G3P_DH_FAD-dep"/>
</dbReference>
<evidence type="ECO:0000256" key="1">
    <source>
        <dbReference type="ARBA" id="ARBA00001974"/>
    </source>
</evidence>
<dbReference type="PROSITE" id="PS00977">
    <property type="entry name" value="FAD_G3PDH_1"/>
    <property type="match status" value="1"/>
</dbReference>
<proteinExistence type="inferred from homology"/>